<evidence type="ECO:0000313" key="1">
    <source>
        <dbReference type="EMBL" id="ARS90697.1"/>
    </source>
</evidence>
<proteinExistence type="predicted"/>
<accession>A0A2Z2HY81</accession>
<sequence>MLHLPFVSGIDVYPRQVRFEGYRRRFDSCRLVDLLLVRYFIEKIAQRRVGVTIRRERCCIADVLEVFDEFLANRHVRAVIGLIFAFPLAPREGDRHPF</sequence>
<dbReference type="Proteomes" id="UP000250088">
    <property type="component" value="Chromosome"/>
</dbReference>
<dbReference type="AlphaFoldDB" id="A0A2Z2HY81"/>
<dbReference type="KEGG" id="naj:B1756_13800"/>
<dbReference type="EMBL" id="CP019893">
    <property type="protein sequence ID" value="ARS90697.1"/>
    <property type="molecule type" value="Genomic_DNA"/>
</dbReference>
<evidence type="ECO:0000313" key="2">
    <source>
        <dbReference type="Proteomes" id="UP000250088"/>
    </source>
</evidence>
<gene>
    <name evidence="1" type="ORF">B1756_13800</name>
</gene>
<keyword evidence="2" id="KW-1185">Reference proteome</keyword>
<protein>
    <submittedName>
        <fullName evidence="1">Uncharacterized protein</fullName>
    </submittedName>
</protein>
<reference evidence="2" key="1">
    <citation type="submission" date="2017-02" db="EMBL/GenBank/DDBJ databases">
        <title>Natronthermophilus aegyptiacus gen. nov.,sp. nov., an aerobic, extremely halophilic alkalithermophilic archaeon isolated from the athalassohaline Wadi An Natrun, Egypt.</title>
        <authorList>
            <person name="Zhao B."/>
        </authorList>
    </citation>
    <scope>NUCLEOTIDE SEQUENCE [LARGE SCALE GENOMIC DNA]</scope>
    <source>
        <strain evidence="2">JW/NM-HA 15</strain>
    </source>
</reference>
<name>A0A2Z2HY81_9EURY</name>
<organism evidence="1 2">
    <name type="scientific">Natrarchaeobaculum aegyptiacum</name>
    <dbReference type="NCBI Taxonomy" id="745377"/>
    <lineage>
        <taxon>Archaea</taxon>
        <taxon>Methanobacteriati</taxon>
        <taxon>Methanobacteriota</taxon>
        <taxon>Stenosarchaea group</taxon>
        <taxon>Halobacteria</taxon>
        <taxon>Halobacteriales</taxon>
        <taxon>Natrialbaceae</taxon>
        <taxon>Natrarchaeobaculum</taxon>
    </lineage>
</organism>